<proteinExistence type="predicted"/>
<name>A0A1B6NU30_9ZZZZ</name>
<accession>A0A1B6NU30</accession>
<dbReference type="EMBL" id="AYSL01000827">
    <property type="protein sequence ID" value="KTF06974.1"/>
    <property type="molecule type" value="Genomic_DNA"/>
</dbReference>
<gene>
    <name evidence="1" type="ORF">MGSAQ_001529</name>
</gene>
<reference evidence="1" key="1">
    <citation type="submission" date="2013-11" db="EMBL/GenBank/DDBJ databases">
        <title>Microbial diversity, functional groups and degradation webs in Northern and Southern Mediterranean and Red Sea marine crude oil polluted sites.</title>
        <authorList>
            <person name="Daffonchio D."/>
            <person name="Mapelli F."/>
            <person name="Ferrer M."/>
            <person name="Richter M."/>
            <person name="Cherif A."/>
            <person name="Malkawi H.I."/>
            <person name="Yakimov M.M."/>
            <person name="Abdel-Fattah Y.R."/>
            <person name="Blaghen M."/>
            <person name="Golyshin P.N."/>
            <person name="Kalogerakis N."/>
            <person name="Boon N."/>
            <person name="Magagnini M."/>
            <person name="Fava F."/>
        </authorList>
    </citation>
    <scope>NUCLEOTIDE SEQUENCE</scope>
</reference>
<dbReference type="AlphaFoldDB" id="A0A1B6NU30"/>
<sequence>MQTFMFACSGSGEGKDLAVRVPAGRVFIIQRRKTTSF</sequence>
<organism evidence="1">
    <name type="scientific">marine sediment metagenome</name>
    <dbReference type="NCBI Taxonomy" id="412755"/>
    <lineage>
        <taxon>unclassified sequences</taxon>
        <taxon>metagenomes</taxon>
        <taxon>ecological metagenomes</taxon>
    </lineage>
</organism>
<evidence type="ECO:0000313" key="1">
    <source>
        <dbReference type="EMBL" id="KTF06974.1"/>
    </source>
</evidence>
<protein>
    <submittedName>
        <fullName evidence="1">Uncharacterized protein</fullName>
    </submittedName>
</protein>
<comment type="caution">
    <text evidence="1">The sequence shown here is derived from an EMBL/GenBank/DDBJ whole genome shotgun (WGS) entry which is preliminary data.</text>
</comment>